<evidence type="ECO:0000313" key="6">
    <source>
        <dbReference type="Proteomes" id="UP001203665"/>
    </source>
</evidence>
<gene>
    <name evidence="5" type="ORF">NDM98_10530</name>
</gene>
<dbReference type="EMBL" id="JAMQJY010000001">
    <property type="protein sequence ID" value="MCM2675885.1"/>
    <property type="molecule type" value="Genomic_DNA"/>
</dbReference>
<proteinExistence type="inferred from homology"/>
<dbReference type="InterPro" id="IPR011611">
    <property type="entry name" value="PfkB_dom"/>
</dbReference>
<dbReference type="Gene3D" id="3.40.1190.20">
    <property type="match status" value="1"/>
</dbReference>
<dbReference type="Proteomes" id="UP001203665">
    <property type="component" value="Unassembled WGS sequence"/>
</dbReference>
<dbReference type="GO" id="GO:0016301">
    <property type="term" value="F:kinase activity"/>
    <property type="evidence" value="ECO:0007669"/>
    <property type="project" value="UniProtKB-KW"/>
</dbReference>
<feature type="domain" description="Carbohydrate kinase PfkB" evidence="4">
    <location>
        <begin position="3"/>
        <end position="201"/>
    </location>
</feature>
<dbReference type="CDD" id="cd01166">
    <property type="entry name" value="KdgK"/>
    <property type="match status" value="1"/>
</dbReference>
<accession>A0ABT0XJF1</accession>
<dbReference type="Pfam" id="PF00294">
    <property type="entry name" value="PfkB"/>
    <property type="match status" value="1"/>
</dbReference>
<dbReference type="InterPro" id="IPR050306">
    <property type="entry name" value="PfkB_Carbo_kinase"/>
</dbReference>
<comment type="caution">
    <text evidence="5">The sequence shown here is derived from an EMBL/GenBank/DDBJ whole genome shotgun (WGS) entry which is preliminary data.</text>
</comment>
<dbReference type="RefSeq" id="WP_251607225.1">
    <property type="nucleotide sequence ID" value="NZ_JAMQJY010000001.1"/>
</dbReference>
<comment type="similarity">
    <text evidence="1">Belongs to the carbohydrate kinase PfkB family.</text>
</comment>
<evidence type="ECO:0000256" key="3">
    <source>
        <dbReference type="ARBA" id="ARBA00022777"/>
    </source>
</evidence>
<evidence type="ECO:0000259" key="4">
    <source>
        <dbReference type="Pfam" id="PF00294"/>
    </source>
</evidence>
<dbReference type="InterPro" id="IPR029056">
    <property type="entry name" value="Ribokinase-like"/>
</dbReference>
<sequence length="205" mass="23142">MNQEVVTFGETMFIFDAATSGPLRYVDDFKKRIGGAESNVALGLTRLGHKSAWMSELGNDEFGKFIVQLLRGEGVDVSRVLYRDDAPTGLFIKEKIKSDEHHVYYYRAHSAASKMDADWIDLDYIKNAKILHVTGITPLLSESCKDMTLKAMRSAKENGVFVSFDPNLRYKLMNDKESARETILEMIKLSDLFIPGIDELGVYSK</sequence>
<dbReference type="PANTHER" id="PTHR43085:SF57">
    <property type="entry name" value="CARBOHYDRATE KINASE PFKB DOMAIN-CONTAINING PROTEIN"/>
    <property type="match status" value="1"/>
</dbReference>
<keyword evidence="3 5" id="KW-0418">Kinase</keyword>
<evidence type="ECO:0000313" key="5">
    <source>
        <dbReference type="EMBL" id="MCM2675885.1"/>
    </source>
</evidence>
<evidence type="ECO:0000256" key="1">
    <source>
        <dbReference type="ARBA" id="ARBA00010688"/>
    </source>
</evidence>
<dbReference type="SUPFAM" id="SSF53613">
    <property type="entry name" value="Ribokinase-like"/>
    <property type="match status" value="1"/>
</dbReference>
<organism evidence="5 6">
    <name type="scientific">Alkalicoccobacillus plakortidis</name>
    <dbReference type="NCBI Taxonomy" id="444060"/>
    <lineage>
        <taxon>Bacteria</taxon>
        <taxon>Bacillati</taxon>
        <taxon>Bacillota</taxon>
        <taxon>Bacilli</taxon>
        <taxon>Bacillales</taxon>
        <taxon>Bacillaceae</taxon>
        <taxon>Alkalicoccobacillus</taxon>
    </lineage>
</organism>
<keyword evidence="2" id="KW-0808">Transferase</keyword>
<protein>
    <submittedName>
        <fullName evidence="5">Sugar kinase</fullName>
    </submittedName>
</protein>
<evidence type="ECO:0000256" key="2">
    <source>
        <dbReference type="ARBA" id="ARBA00022679"/>
    </source>
</evidence>
<reference evidence="5" key="1">
    <citation type="submission" date="2022-06" db="EMBL/GenBank/DDBJ databases">
        <title>Alkalicoccobacillus porphyridii sp. nov., isolated from a marine red alga, Porphyridium purpureum and reclassification of Shouchella plakortidis and Shouchella gibsonii as Alkalicoccobacillus plakortidis comb. nov. and Alkalicoccobacillus gibsonii comb. nov.</title>
        <authorList>
            <person name="Kim K.H."/>
            <person name="Lee J.K."/>
            <person name="Han D.M."/>
            <person name="Baek J.H."/>
            <person name="Jeon C.O."/>
        </authorList>
    </citation>
    <scope>NUCLEOTIDE SEQUENCE</scope>
    <source>
        <strain evidence="5">DSM 19153</strain>
    </source>
</reference>
<keyword evidence="6" id="KW-1185">Reference proteome</keyword>
<name>A0ABT0XJF1_9BACI</name>
<dbReference type="PANTHER" id="PTHR43085">
    <property type="entry name" value="HEXOKINASE FAMILY MEMBER"/>
    <property type="match status" value="1"/>
</dbReference>